<comment type="caution">
    <text evidence="1">The sequence shown here is derived from an EMBL/GenBank/DDBJ whole genome shotgun (WGS) entry which is preliminary data.</text>
</comment>
<evidence type="ECO:0000313" key="3">
    <source>
        <dbReference type="Proteomes" id="UP001388259"/>
    </source>
</evidence>
<evidence type="ECO:0000313" key="1">
    <source>
        <dbReference type="EMBL" id="MEM0516968.1"/>
    </source>
</evidence>
<name>A0AB35YQK3_9FLAO</name>
<keyword evidence="4" id="KW-1185">Reference proteome</keyword>
<evidence type="ECO:0000313" key="4">
    <source>
        <dbReference type="Proteomes" id="UP001390963"/>
    </source>
</evidence>
<sequence>MEKIYVVFFLLLIMSACDTNDDCAATDPPPQSIHISILDTEGNSLIGENNIYKPTEITLDRGNQNIPLRFYDYDGKTFIELYYYDMESEKDYNLMLNQQETDILKLKINIYNTDCFTELKSVEKFLLNGEEIQRDNETYSYIIQK</sequence>
<dbReference type="AlphaFoldDB" id="A0AB35YQK3"/>
<dbReference type="Proteomes" id="UP001388259">
    <property type="component" value="Unassembled WGS sequence"/>
</dbReference>
<dbReference type="EMBL" id="JBANCF010000001">
    <property type="protein sequence ID" value="MEM0572291.1"/>
    <property type="molecule type" value="Genomic_DNA"/>
</dbReference>
<dbReference type="Proteomes" id="UP001390963">
    <property type="component" value="Unassembled WGS sequence"/>
</dbReference>
<dbReference type="EMBL" id="JAZBJM010000001">
    <property type="protein sequence ID" value="MEM0516968.1"/>
    <property type="molecule type" value="Genomic_DNA"/>
</dbReference>
<organism evidence="1 3">
    <name type="scientific">Aequorivita flava</name>
    <dbReference type="NCBI Taxonomy" id="3114371"/>
    <lineage>
        <taxon>Bacteria</taxon>
        <taxon>Pseudomonadati</taxon>
        <taxon>Bacteroidota</taxon>
        <taxon>Flavobacteriia</taxon>
        <taxon>Flavobacteriales</taxon>
        <taxon>Flavobacteriaceae</taxon>
        <taxon>Aequorivita</taxon>
    </lineage>
</organism>
<accession>A0AB35YQK3</accession>
<gene>
    <name evidence="2" type="ORF">VZD24_02070</name>
    <name evidence="1" type="ORF">VZD85_01290</name>
</gene>
<proteinExistence type="predicted"/>
<evidence type="ECO:0000313" key="2">
    <source>
        <dbReference type="EMBL" id="MEM0572291.1"/>
    </source>
</evidence>
<reference evidence="1 4" key="1">
    <citation type="submission" date="2024-01" db="EMBL/GenBank/DDBJ databases">
        <title>Aequorivita flavus sp. nov., isolated from deep-sea sediment.</title>
        <authorList>
            <person name="Chen X."/>
        </authorList>
    </citation>
    <scope>NUCLEOTIDE SEQUENCE</scope>
    <source>
        <strain evidence="1">MCCC 1A16923</strain>
        <strain evidence="2 4">MCCC 1A16935</strain>
    </source>
</reference>
<dbReference type="PROSITE" id="PS51257">
    <property type="entry name" value="PROKAR_LIPOPROTEIN"/>
    <property type="match status" value="1"/>
</dbReference>
<protein>
    <submittedName>
        <fullName evidence="1">Uncharacterized protein</fullName>
    </submittedName>
</protein>
<dbReference type="RefSeq" id="WP_279447828.1">
    <property type="nucleotide sequence ID" value="NZ_JAZBJM010000001.1"/>
</dbReference>